<evidence type="ECO:0000313" key="2">
    <source>
        <dbReference type="Proteomes" id="UP000462014"/>
    </source>
</evidence>
<protein>
    <submittedName>
        <fullName evidence="1">Uncharacterized protein</fullName>
    </submittedName>
</protein>
<comment type="caution">
    <text evidence="1">The sequence shown here is derived from an EMBL/GenBank/DDBJ whole genome shotgun (WGS) entry which is preliminary data.</text>
</comment>
<dbReference type="Proteomes" id="UP000462014">
    <property type="component" value="Unassembled WGS sequence"/>
</dbReference>
<dbReference type="RefSeq" id="WP_157569734.1">
    <property type="nucleotide sequence ID" value="NZ_WPIK01000028.1"/>
</dbReference>
<proteinExistence type="predicted"/>
<name>A0A7K1T1N5_9SPHI</name>
<accession>A0A7K1T1N5</accession>
<dbReference type="EMBL" id="WPIK01000028">
    <property type="protein sequence ID" value="MVN23469.1"/>
    <property type="molecule type" value="Genomic_DNA"/>
</dbReference>
<gene>
    <name evidence="1" type="ORF">GO621_18250</name>
</gene>
<organism evidence="1 2">
    <name type="scientific">Mucilaginibacter arboris</name>
    <dbReference type="NCBI Taxonomy" id="2682090"/>
    <lineage>
        <taxon>Bacteria</taxon>
        <taxon>Pseudomonadati</taxon>
        <taxon>Bacteroidota</taxon>
        <taxon>Sphingobacteriia</taxon>
        <taxon>Sphingobacteriales</taxon>
        <taxon>Sphingobacteriaceae</taxon>
        <taxon>Mucilaginibacter</taxon>
    </lineage>
</organism>
<evidence type="ECO:0000313" key="1">
    <source>
        <dbReference type="EMBL" id="MVN23469.1"/>
    </source>
</evidence>
<keyword evidence="2" id="KW-1185">Reference proteome</keyword>
<reference evidence="1 2" key="1">
    <citation type="submission" date="2019-12" db="EMBL/GenBank/DDBJ databases">
        <title>Mucilaginibacter sp. HMF7410 genome sequencing and assembly.</title>
        <authorList>
            <person name="Kang H."/>
            <person name="Cha I."/>
            <person name="Kim H."/>
            <person name="Joh K."/>
        </authorList>
    </citation>
    <scope>NUCLEOTIDE SEQUENCE [LARGE SCALE GENOMIC DNA]</scope>
    <source>
        <strain evidence="1 2">HMF7410</strain>
    </source>
</reference>
<sequence length="174" mass="20606">MTEKLIAAWKKILSYTKSSWDIDDYPLRYKKQIDTKEEYKVGELKLWVVQIINWWTITGLGDTKEEAFKMLKTNFKNYLEYNTAPRPGTNVPICFAETTQMDKHEQVAVDFFDKILDYNYYECYITDESSLNDFNRNDLETMKLINLTYNLSFKDLGDGNLANIFTLIEEKQKI</sequence>
<dbReference type="AlphaFoldDB" id="A0A7K1T1N5"/>